<evidence type="ECO:0000256" key="2">
    <source>
        <dbReference type="ARBA" id="ARBA00004123"/>
    </source>
</evidence>
<proteinExistence type="predicted"/>
<dbReference type="Pfam" id="PF13621">
    <property type="entry name" value="Cupin_8"/>
    <property type="match status" value="1"/>
</dbReference>
<dbReference type="SMART" id="SM00558">
    <property type="entry name" value="JmjC"/>
    <property type="match status" value="1"/>
</dbReference>
<dbReference type="Proteomes" id="UP000023152">
    <property type="component" value="Unassembled WGS sequence"/>
</dbReference>
<evidence type="ECO:0000256" key="7">
    <source>
        <dbReference type="SAM" id="Phobius"/>
    </source>
</evidence>
<dbReference type="GO" id="GO:0016491">
    <property type="term" value="F:oxidoreductase activity"/>
    <property type="evidence" value="ECO:0007669"/>
    <property type="project" value="UniProtKB-KW"/>
</dbReference>
<comment type="cofactor">
    <cofactor evidence="1">
        <name>Fe(2+)</name>
        <dbReference type="ChEBI" id="CHEBI:29033"/>
    </cofactor>
</comment>
<evidence type="ECO:0000313" key="10">
    <source>
        <dbReference type="Proteomes" id="UP000023152"/>
    </source>
</evidence>
<feature type="transmembrane region" description="Helical" evidence="7">
    <location>
        <begin position="20"/>
        <end position="37"/>
    </location>
</feature>
<accession>X6MKF6</accession>
<comment type="subcellular location">
    <subcellularLocation>
        <location evidence="2">Nucleus</location>
    </subcellularLocation>
</comment>
<dbReference type="OrthoDB" id="415358at2759"/>
<gene>
    <name evidence="9" type="ORF">RFI_23813</name>
</gene>
<feature type="transmembrane region" description="Helical" evidence="7">
    <location>
        <begin position="57"/>
        <end position="79"/>
    </location>
</feature>
<keyword evidence="3" id="KW-0479">Metal-binding</keyword>
<sequence length="593" mass="70061">MSISFEILFFKFSTVQSAQLINTILLIASLIYMNIYLCPEKDQTVKKKKKKSIMKVLYLHLLTCISCILSATAVSVVNWQDIVNRKSDLDLSQPLKIVESPMKNWAIFGELAKRYEQYFVQRFTVRGNEHIQVQHIACNCSCISQVLEGKKDEISEESEYKSKCEEYCSQFLYVDQKNDRIPFWTSMVSEATRGMQQYATIRRECIREHKDEWISPYGFVHDILWTQSADKRQEKRQEDKYYLSAVLSKDAKFHSIVRDMDMTPYLEQFGIDVWRDDMQMYLWMGSEKATAIRHYDFNHNLYLVLFGCKTFHLSAPHTAKFFTMYPFLHPSKRHQILAEIFHTTLYTIGKKKKKPNYYILVYYNILIYNNLPKHWTEESLSLKRVRVCSGEALFLPSFWFHHVVNEDAKTFAVNMWWVSPVERQIYEIQNTVWKLSTAVRDKEWGERFVGVVYFVRMLLHNHCKQVGINDDAAAANRQLQSRCLLSVQEPTIMLSTPYTIVYAPLLNEKWDDMSDSQFLYALDLKIPSWKYFWENDLFFCHNTTTKLFLHCSFVDSAFNRISWLCDYGKLGLHLFFNNSRNSVLMTLECVKPL</sequence>
<dbReference type="SUPFAM" id="SSF51197">
    <property type="entry name" value="Clavaminate synthase-like"/>
    <property type="match status" value="1"/>
</dbReference>
<evidence type="ECO:0000256" key="4">
    <source>
        <dbReference type="ARBA" id="ARBA00023002"/>
    </source>
</evidence>
<evidence type="ECO:0000313" key="9">
    <source>
        <dbReference type="EMBL" id="ETO13555.1"/>
    </source>
</evidence>
<protein>
    <recommendedName>
        <fullName evidence="8">JmjC domain-containing protein</fullName>
    </recommendedName>
</protein>
<keyword evidence="7" id="KW-0472">Membrane</keyword>
<evidence type="ECO:0000256" key="3">
    <source>
        <dbReference type="ARBA" id="ARBA00022723"/>
    </source>
</evidence>
<organism evidence="9 10">
    <name type="scientific">Reticulomyxa filosa</name>
    <dbReference type="NCBI Taxonomy" id="46433"/>
    <lineage>
        <taxon>Eukaryota</taxon>
        <taxon>Sar</taxon>
        <taxon>Rhizaria</taxon>
        <taxon>Retaria</taxon>
        <taxon>Foraminifera</taxon>
        <taxon>Monothalamids</taxon>
        <taxon>Reticulomyxidae</taxon>
        <taxon>Reticulomyxa</taxon>
    </lineage>
</organism>
<keyword evidence="6" id="KW-0539">Nucleus</keyword>
<keyword evidence="7" id="KW-1133">Transmembrane helix</keyword>
<keyword evidence="10" id="KW-1185">Reference proteome</keyword>
<dbReference type="GO" id="GO:0005634">
    <property type="term" value="C:nucleus"/>
    <property type="evidence" value="ECO:0007669"/>
    <property type="project" value="UniProtKB-SubCell"/>
</dbReference>
<keyword evidence="5" id="KW-0408">Iron</keyword>
<feature type="domain" description="JmjC" evidence="8">
    <location>
        <begin position="255"/>
        <end position="432"/>
    </location>
</feature>
<dbReference type="GO" id="GO:0046872">
    <property type="term" value="F:metal ion binding"/>
    <property type="evidence" value="ECO:0007669"/>
    <property type="project" value="UniProtKB-KW"/>
</dbReference>
<evidence type="ECO:0000259" key="8">
    <source>
        <dbReference type="PROSITE" id="PS51184"/>
    </source>
</evidence>
<keyword evidence="7" id="KW-0812">Transmembrane</keyword>
<dbReference type="PANTHER" id="PTHR12461:SF106">
    <property type="entry name" value="BIFUNCTIONAL PEPTIDASE AND ARGINYL-HYDROXYLASE JMJD5"/>
    <property type="match status" value="1"/>
</dbReference>
<evidence type="ECO:0000256" key="5">
    <source>
        <dbReference type="ARBA" id="ARBA00023004"/>
    </source>
</evidence>
<dbReference type="PROSITE" id="PS51184">
    <property type="entry name" value="JMJC"/>
    <property type="match status" value="1"/>
</dbReference>
<reference evidence="9 10" key="1">
    <citation type="journal article" date="2013" name="Curr. Biol.">
        <title>The Genome of the Foraminiferan Reticulomyxa filosa.</title>
        <authorList>
            <person name="Glockner G."/>
            <person name="Hulsmann N."/>
            <person name="Schleicher M."/>
            <person name="Noegel A.A."/>
            <person name="Eichinger L."/>
            <person name="Gallinger C."/>
            <person name="Pawlowski J."/>
            <person name="Sierra R."/>
            <person name="Euteneuer U."/>
            <person name="Pillet L."/>
            <person name="Moustafa A."/>
            <person name="Platzer M."/>
            <person name="Groth M."/>
            <person name="Szafranski K."/>
            <person name="Schliwa M."/>
        </authorList>
    </citation>
    <scope>NUCLEOTIDE SEQUENCE [LARGE SCALE GENOMIC DNA]</scope>
</reference>
<evidence type="ECO:0000256" key="1">
    <source>
        <dbReference type="ARBA" id="ARBA00001954"/>
    </source>
</evidence>
<name>X6MKF6_RETFI</name>
<dbReference type="EMBL" id="ASPP01020540">
    <property type="protein sequence ID" value="ETO13555.1"/>
    <property type="molecule type" value="Genomic_DNA"/>
</dbReference>
<comment type="caution">
    <text evidence="9">The sequence shown here is derived from an EMBL/GenBank/DDBJ whole genome shotgun (WGS) entry which is preliminary data.</text>
</comment>
<dbReference type="InterPro" id="IPR003347">
    <property type="entry name" value="JmjC_dom"/>
</dbReference>
<dbReference type="Gene3D" id="2.60.120.650">
    <property type="entry name" value="Cupin"/>
    <property type="match status" value="1"/>
</dbReference>
<dbReference type="PANTHER" id="PTHR12461">
    <property type="entry name" value="HYPOXIA-INDUCIBLE FACTOR 1 ALPHA INHIBITOR-RELATED"/>
    <property type="match status" value="1"/>
</dbReference>
<dbReference type="AlphaFoldDB" id="X6MKF6"/>
<evidence type="ECO:0000256" key="6">
    <source>
        <dbReference type="ARBA" id="ARBA00023242"/>
    </source>
</evidence>
<keyword evidence="4" id="KW-0560">Oxidoreductase</keyword>
<dbReference type="InterPro" id="IPR041667">
    <property type="entry name" value="Cupin_8"/>
</dbReference>